<proteinExistence type="predicted"/>
<organism evidence="1">
    <name type="scientific">bioreactor metagenome</name>
    <dbReference type="NCBI Taxonomy" id="1076179"/>
    <lineage>
        <taxon>unclassified sequences</taxon>
        <taxon>metagenomes</taxon>
        <taxon>ecological metagenomes</taxon>
    </lineage>
</organism>
<protein>
    <submittedName>
        <fullName evidence="1">Uncharacterized protein</fullName>
    </submittedName>
</protein>
<evidence type="ECO:0000313" key="1">
    <source>
        <dbReference type="EMBL" id="MPM38551.1"/>
    </source>
</evidence>
<dbReference type="EMBL" id="VSSQ01008323">
    <property type="protein sequence ID" value="MPM38551.1"/>
    <property type="molecule type" value="Genomic_DNA"/>
</dbReference>
<comment type="caution">
    <text evidence="1">The sequence shown here is derived from an EMBL/GenBank/DDBJ whole genome shotgun (WGS) entry which is preliminary data.</text>
</comment>
<dbReference type="AlphaFoldDB" id="A0A644ZF83"/>
<accession>A0A644ZF83</accession>
<gene>
    <name evidence="1" type="ORF">SDC9_85180</name>
</gene>
<sequence length="130" mass="15800">MSRKVKAWQIDIRYFEEINEISKRLNFNRSVTVQLMLDFVLLRQYERFLREASLPVGEKTRWGRVAVRVTTESLAQLQRTHLVLNPQKEQYESDIVRMVLGYVIDRHMEEFLQNLEENYEFEHTRRPVKK</sequence>
<name>A0A644ZF83_9ZZZZ</name>
<reference evidence="1" key="1">
    <citation type="submission" date="2019-08" db="EMBL/GenBank/DDBJ databases">
        <authorList>
            <person name="Kucharzyk K."/>
            <person name="Murdoch R.W."/>
            <person name="Higgins S."/>
            <person name="Loffler F."/>
        </authorList>
    </citation>
    <scope>NUCLEOTIDE SEQUENCE</scope>
</reference>